<dbReference type="KEGG" id="dat:HRM2_49360"/>
<dbReference type="OrthoDB" id="6142474at2"/>
<evidence type="ECO:0000256" key="1">
    <source>
        <dbReference type="SAM" id="Coils"/>
    </source>
</evidence>
<dbReference type="Pfam" id="PF12281">
    <property type="entry name" value="NTP_transf_8"/>
    <property type="match status" value="1"/>
</dbReference>
<accession>C0QIP0</accession>
<feature type="coiled-coil region" evidence="1">
    <location>
        <begin position="73"/>
        <end position="100"/>
    </location>
</feature>
<dbReference type="STRING" id="177437.HRM2_49360"/>
<dbReference type="HOGENOM" id="CLU_1132161_0_0_7"/>
<proteinExistence type="predicted"/>
<evidence type="ECO:0000259" key="2">
    <source>
        <dbReference type="Pfam" id="PF12281"/>
    </source>
</evidence>
<keyword evidence="1" id="KW-0175">Coiled coil</keyword>
<dbReference type="EMBL" id="CP001087">
    <property type="protein sequence ID" value="ACN17984.1"/>
    <property type="molecule type" value="Genomic_DNA"/>
</dbReference>
<protein>
    <recommendedName>
        <fullName evidence="2">Nucleotidyltransferase-like domain-containing protein</fullName>
    </recommendedName>
</protein>
<dbReference type="AlphaFoldDB" id="C0QIP0"/>
<dbReference type="eggNOG" id="COG5397">
    <property type="taxonomic scope" value="Bacteria"/>
</dbReference>
<organism evidence="3 4">
    <name type="scientific">Desulforapulum autotrophicum (strain ATCC 43914 / DSM 3382 / VKM B-1955 / HRM2)</name>
    <name type="common">Desulfobacterium autotrophicum</name>
    <dbReference type="NCBI Taxonomy" id="177437"/>
    <lineage>
        <taxon>Bacteria</taxon>
        <taxon>Pseudomonadati</taxon>
        <taxon>Thermodesulfobacteriota</taxon>
        <taxon>Desulfobacteria</taxon>
        <taxon>Desulfobacterales</taxon>
        <taxon>Desulfobacteraceae</taxon>
        <taxon>Desulforapulum</taxon>
    </lineage>
</organism>
<dbReference type="Proteomes" id="UP000000442">
    <property type="component" value="Chromosome"/>
</dbReference>
<evidence type="ECO:0000313" key="4">
    <source>
        <dbReference type="Proteomes" id="UP000000442"/>
    </source>
</evidence>
<feature type="domain" description="Nucleotidyltransferase-like" evidence="2">
    <location>
        <begin position="113"/>
        <end position="221"/>
    </location>
</feature>
<gene>
    <name evidence="3" type="ordered locus">HRM2_49360</name>
</gene>
<name>C0QIP0_DESAH</name>
<sequence length="245" mass="28281">MGLIEFTDNQSRFFIDTIQLYDAWIDAFRKGIAYRGGMHWKKAGGKQYLFKTTDRYGNGKSLGPMSPGTQEIKAEFQKNKQQVENRIKTLKNRLKDQARFCKAAKISRVPRIVTSVLRELDKHALLGNNIMLIGTNALYAYETAAAVFFDRQLTATQDMDILWDIRPKLSMVSDNKTKQSDLINILKKADKSFEIMDRQRFRAVNSQGYMVDLVKRSFSGCFQTTLSIMVSIVLLRFEQEWRNHG</sequence>
<reference evidence="3 4" key="1">
    <citation type="journal article" date="2009" name="Environ. Microbiol.">
        <title>Genome sequence of Desulfobacterium autotrophicum HRM2, a marine sulfate reducer oxidizing organic carbon completely to carbon dioxide.</title>
        <authorList>
            <person name="Strittmatter A.W."/>
            <person name="Liesegang H."/>
            <person name="Rabus R."/>
            <person name="Decker I."/>
            <person name="Amann J."/>
            <person name="Andres S."/>
            <person name="Henne A."/>
            <person name="Fricke W.F."/>
            <person name="Martinez-Arias R."/>
            <person name="Bartels D."/>
            <person name="Goesmann A."/>
            <person name="Krause L."/>
            <person name="Puehler A."/>
            <person name="Klenk H.P."/>
            <person name="Richter M."/>
            <person name="Schuler M."/>
            <person name="Gloeckner F.O."/>
            <person name="Meyerdierks A."/>
            <person name="Gottschalk G."/>
            <person name="Amann R."/>
        </authorList>
    </citation>
    <scope>NUCLEOTIDE SEQUENCE [LARGE SCALE GENOMIC DNA]</scope>
    <source>
        <strain evidence="4">ATCC 43914 / DSM 3382 / HRM2</strain>
    </source>
</reference>
<evidence type="ECO:0000313" key="3">
    <source>
        <dbReference type="EMBL" id="ACN17984.1"/>
    </source>
</evidence>
<dbReference type="RefSeq" id="WP_015906691.1">
    <property type="nucleotide sequence ID" value="NC_012108.1"/>
</dbReference>
<keyword evidence="4" id="KW-1185">Reference proteome</keyword>
<dbReference type="InterPro" id="IPR058575">
    <property type="entry name" value="NTP_transf_8_dom"/>
</dbReference>